<dbReference type="RefSeq" id="WP_136970649.1">
    <property type="nucleotide sequence ID" value="NZ_JARZHI010000027.1"/>
</dbReference>
<feature type="chain" id="PRO_5045683162" evidence="2">
    <location>
        <begin position="24"/>
        <end position="212"/>
    </location>
</feature>
<keyword evidence="1" id="KW-1133">Transmembrane helix</keyword>
<feature type="signal peptide" evidence="2">
    <location>
        <begin position="1"/>
        <end position="23"/>
    </location>
</feature>
<gene>
    <name evidence="3" type="ORF">QHF89_26950</name>
</gene>
<feature type="transmembrane region" description="Helical" evidence="1">
    <location>
        <begin position="153"/>
        <end position="179"/>
    </location>
</feature>
<keyword evidence="2" id="KW-0732">Signal</keyword>
<organism evidence="3 4">
    <name type="scientific">Polyangium sorediatum</name>
    <dbReference type="NCBI Taxonomy" id="889274"/>
    <lineage>
        <taxon>Bacteria</taxon>
        <taxon>Pseudomonadati</taxon>
        <taxon>Myxococcota</taxon>
        <taxon>Polyangia</taxon>
        <taxon>Polyangiales</taxon>
        <taxon>Polyangiaceae</taxon>
        <taxon>Polyangium</taxon>
    </lineage>
</organism>
<comment type="caution">
    <text evidence="3">The sequence shown here is derived from an EMBL/GenBank/DDBJ whole genome shotgun (WGS) entry which is preliminary data.</text>
</comment>
<keyword evidence="4" id="KW-1185">Reference proteome</keyword>
<name>A0ABT6NXX6_9BACT</name>
<accession>A0ABT6NXX6</accession>
<reference evidence="3 4" key="1">
    <citation type="submission" date="2023-04" db="EMBL/GenBank/DDBJ databases">
        <title>The genome sequence of Polyangium sorediatum DSM14670.</title>
        <authorList>
            <person name="Zhang X."/>
        </authorList>
    </citation>
    <scope>NUCLEOTIDE SEQUENCE [LARGE SCALE GENOMIC DNA]</scope>
    <source>
        <strain evidence="3 4">DSM 14670</strain>
    </source>
</reference>
<evidence type="ECO:0000313" key="4">
    <source>
        <dbReference type="Proteomes" id="UP001160301"/>
    </source>
</evidence>
<keyword evidence="1" id="KW-0472">Membrane</keyword>
<dbReference type="Proteomes" id="UP001160301">
    <property type="component" value="Unassembled WGS sequence"/>
</dbReference>
<sequence>MARSLGICLMVTALLTLTSVVRAEEPSPAAPAAPFTYDPTFLAAGPRMCRPGAQARCACQDGRPGTQTCDSRGIFSLCACASVTIDLPQAPSVSGVPVDVDVERLRRPKQKKKKKRSSGVGLLIGGAVTLGMGTASLAWGIDRVRDKGKDPLGIVLISTGGTAMLVGLPLTIVGIVFVATRSSSPDKPTSAARKDENKVRFMPTADGFALSF</sequence>
<proteinExistence type="predicted"/>
<protein>
    <submittedName>
        <fullName evidence="3">Uncharacterized protein</fullName>
    </submittedName>
</protein>
<evidence type="ECO:0000256" key="1">
    <source>
        <dbReference type="SAM" id="Phobius"/>
    </source>
</evidence>
<keyword evidence="1" id="KW-0812">Transmembrane</keyword>
<feature type="transmembrane region" description="Helical" evidence="1">
    <location>
        <begin position="119"/>
        <end position="141"/>
    </location>
</feature>
<dbReference type="EMBL" id="JARZHI010000027">
    <property type="protein sequence ID" value="MDI1433163.1"/>
    <property type="molecule type" value="Genomic_DNA"/>
</dbReference>
<evidence type="ECO:0000313" key="3">
    <source>
        <dbReference type="EMBL" id="MDI1433163.1"/>
    </source>
</evidence>
<evidence type="ECO:0000256" key="2">
    <source>
        <dbReference type="SAM" id="SignalP"/>
    </source>
</evidence>